<feature type="transmembrane region" description="Helical" evidence="8">
    <location>
        <begin position="34"/>
        <end position="54"/>
    </location>
</feature>
<evidence type="ECO:0000256" key="4">
    <source>
        <dbReference type="ARBA" id="ARBA00022692"/>
    </source>
</evidence>
<keyword evidence="4 8" id="KW-0812">Transmembrane</keyword>
<evidence type="ECO:0000313" key="10">
    <source>
        <dbReference type="EMBL" id="KPV44288.1"/>
    </source>
</evidence>
<dbReference type="AlphaFoldDB" id="A0A0P9CMZ7"/>
<comment type="caution">
    <text evidence="10">The sequence shown here is derived from an EMBL/GenBank/DDBJ whole genome shotgun (WGS) entry which is preliminary data.</text>
</comment>
<feature type="transmembrane region" description="Helical" evidence="8">
    <location>
        <begin position="152"/>
        <end position="171"/>
    </location>
</feature>
<name>A0A0P9CMZ7_9BACL</name>
<dbReference type="Pfam" id="PF07690">
    <property type="entry name" value="MFS_1"/>
    <property type="match status" value="1"/>
</dbReference>
<feature type="transmembrane region" description="Helical" evidence="8">
    <location>
        <begin position="365"/>
        <end position="389"/>
    </location>
</feature>
<keyword evidence="5 8" id="KW-1133">Transmembrane helix</keyword>
<accession>A0A0P9CMZ7</accession>
<dbReference type="GO" id="GO:0042128">
    <property type="term" value="P:nitrate assimilation"/>
    <property type="evidence" value="ECO:0007669"/>
    <property type="project" value="UniProtKB-KW"/>
</dbReference>
<dbReference type="PROSITE" id="PS50850">
    <property type="entry name" value="MFS"/>
    <property type="match status" value="1"/>
</dbReference>
<feature type="transmembrane region" description="Helical" evidence="8">
    <location>
        <begin position="122"/>
        <end position="146"/>
    </location>
</feature>
<feature type="transmembrane region" description="Helical" evidence="8">
    <location>
        <begin position="213"/>
        <end position="233"/>
    </location>
</feature>
<dbReference type="InterPro" id="IPR020846">
    <property type="entry name" value="MFS_dom"/>
</dbReference>
<keyword evidence="7 8" id="KW-0472">Membrane</keyword>
<dbReference type="GO" id="GO:0005886">
    <property type="term" value="C:plasma membrane"/>
    <property type="evidence" value="ECO:0007669"/>
    <property type="project" value="UniProtKB-SubCell"/>
</dbReference>
<evidence type="ECO:0000259" key="9">
    <source>
        <dbReference type="PROSITE" id="PS50850"/>
    </source>
</evidence>
<feature type="transmembrane region" description="Helical" evidence="8">
    <location>
        <begin position="253"/>
        <end position="271"/>
    </location>
</feature>
<keyword evidence="3" id="KW-0813">Transport</keyword>
<evidence type="ECO:0000256" key="3">
    <source>
        <dbReference type="ARBA" id="ARBA00022448"/>
    </source>
</evidence>
<organism evidence="10 11">
    <name type="scientific">Alicyclobacillus ferrooxydans</name>
    <dbReference type="NCBI Taxonomy" id="471514"/>
    <lineage>
        <taxon>Bacteria</taxon>
        <taxon>Bacillati</taxon>
        <taxon>Bacillota</taxon>
        <taxon>Bacilli</taxon>
        <taxon>Bacillales</taxon>
        <taxon>Alicyclobacillaceae</taxon>
        <taxon>Alicyclobacillus</taxon>
    </lineage>
</organism>
<feature type="domain" description="Major facilitator superfamily (MFS) profile" evidence="9">
    <location>
        <begin position="1"/>
        <end position="392"/>
    </location>
</feature>
<evidence type="ECO:0000256" key="6">
    <source>
        <dbReference type="ARBA" id="ARBA00023063"/>
    </source>
</evidence>
<dbReference type="SUPFAM" id="SSF103473">
    <property type="entry name" value="MFS general substrate transporter"/>
    <property type="match status" value="1"/>
</dbReference>
<dbReference type="Gene3D" id="1.20.1250.20">
    <property type="entry name" value="MFS general substrate transporter like domains"/>
    <property type="match status" value="2"/>
</dbReference>
<feature type="transmembrane region" description="Helical" evidence="8">
    <location>
        <begin position="5"/>
        <end position="22"/>
    </location>
</feature>
<dbReference type="GO" id="GO:0015112">
    <property type="term" value="F:nitrate transmembrane transporter activity"/>
    <property type="evidence" value="ECO:0007669"/>
    <property type="project" value="InterPro"/>
</dbReference>
<gene>
    <name evidence="10" type="ORF">AN477_08050</name>
</gene>
<reference evidence="10 11" key="1">
    <citation type="submission" date="2015-09" db="EMBL/GenBank/DDBJ databases">
        <title>Draft genome sequence of Alicyclobacillus ferrooxydans DSM 22381.</title>
        <authorList>
            <person name="Hemp J."/>
        </authorList>
    </citation>
    <scope>NUCLEOTIDE SEQUENCE [LARGE SCALE GENOMIC DNA]</scope>
    <source>
        <strain evidence="10 11">TC-34</strain>
    </source>
</reference>
<dbReference type="Proteomes" id="UP000050482">
    <property type="component" value="Unassembled WGS sequence"/>
</dbReference>
<feature type="transmembrane region" description="Helical" evidence="8">
    <location>
        <begin position="338"/>
        <end position="359"/>
    </location>
</feature>
<dbReference type="PANTHER" id="PTHR23515">
    <property type="entry name" value="HIGH-AFFINITY NITRATE TRANSPORTER 2.3"/>
    <property type="match status" value="1"/>
</dbReference>
<feature type="transmembrane region" description="Helical" evidence="8">
    <location>
        <begin position="302"/>
        <end position="326"/>
    </location>
</feature>
<proteinExistence type="inferred from homology"/>
<protein>
    <recommendedName>
        <fullName evidence="9">Major facilitator superfamily (MFS) profile domain-containing protein</fullName>
    </recommendedName>
</protein>
<evidence type="ECO:0000256" key="2">
    <source>
        <dbReference type="ARBA" id="ARBA00008432"/>
    </source>
</evidence>
<comment type="subcellular location">
    <subcellularLocation>
        <location evidence="1">Cell membrane</location>
        <topology evidence="1">Multi-pass membrane protein</topology>
    </subcellularLocation>
</comment>
<keyword evidence="6" id="KW-0534">Nitrate assimilation</keyword>
<dbReference type="InterPro" id="IPR011701">
    <property type="entry name" value="MFS"/>
</dbReference>
<feature type="transmembrane region" description="Helical" evidence="8">
    <location>
        <begin position="90"/>
        <end position="115"/>
    </location>
</feature>
<dbReference type="EMBL" id="LJCO01000038">
    <property type="protein sequence ID" value="KPV44288.1"/>
    <property type="molecule type" value="Genomic_DNA"/>
</dbReference>
<feature type="transmembrane region" description="Helical" evidence="8">
    <location>
        <begin position="66"/>
        <end position="84"/>
    </location>
</feature>
<evidence type="ECO:0000313" key="11">
    <source>
        <dbReference type="Proteomes" id="UP000050482"/>
    </source>
</evidence>
<dbReference type="STRING" id="471514.AN477_08050"/>
<dbReference type="InterPro" id="IPR044772">
    <property type="entry name" value="NO3_transporter"/>
</dbReference>
<dbReference type="InterPro" id="IPR036259">
    <property type="entry name" value="MFS_trans_sf"/>
</dbReference>
<comment type="similarity">
    <text evidence="2">Belongs to the major facilitator superfamily. Nitrate/nitrite porter (TC 2.A.1.8) family.</text>
</comment>
<feature type="transmembrane region" description="Helical" evidence="8">
    <location>
        <begin position="278"/>
        <end position="296"/>
    </location>
</feature>
<keyword evidence="11" id="KW-1185">Reference proteome</keyword>
<dbReference type="PATRIC" id="fig|471514.4.peg.1908"/>
<evidence type="ECO:0000256" key="8">
    <source>
        <dbReference type="SAM" id="Phobius"/>
    </source>
</evidence>
<evidence type="ECO:0000256" key="7">
    <source>
        <dbReference type="ARBA" id="ARBA00023136"/>
    </source>
</evidence>
<sequence>MYVSMVTMIVAFVVWSMISPIAPQLQKQFGLTEFQKSLLVATPVLLGSLFRIPIGMFTDRFGGRRVYTLLMLFLLVPLFGITTAHTFPLFVFWEVLLGIAGTSFAVGIGHVSAWFPPKKQGLVLGITALGNVGTAVAGFTIPSLFLHLGFSGMAYALMVPVVLSALVLWFMTRDARHYSAVSGAEARDNVTPISSLAGKGDQSSQPFWSVGQLWLLSFYYFITFGGFVAFGNYLPTLLQGQLHLAPVDAGLRAAGFVLLATAMRPIGGYLADRVSPASLLLIAFAVIGVGSVIWAYGIKSLFVTTACALLIAVVLGIGNGSVFKMVPQYFPTATGKATGIVGALGGIGGFFPPLIMGAFRQNTGSFTGGFLLLTIVAAIAFVLILFTGVRRNSNPSVRKGRVAAL</sequence>
<evidence type="ECO:0000256" key="1">
    <source>
        <dbReference type="ARBA" id="ARBA00004651"/>
    </source>
</evidence>
<evidence type="ECO:0000256" key="5">
    <source>
        <dbReference type="ARBA" id="ARBA00022989"/>
    </source>
</evidence>